<evidence type="ECO:0000256" key="1">
    <source>
        <dbReference type="SAM" id="Phobius"/>
    </source>
</evidence>
<sequence length="207" mass="24164">MNLAVCVAINIVTLCGVMYFSCFVNLKPSVRYALVLVWLVLFNMPLYEWSMCDYVYALFDVPSVMLVLISLWWLVGFMWQSLKIQSHRYERLANMRIFPPFVQCVWIIFGIVLYMGFLGFWGVDIYHLEFKILVFILCILGVIVYSVSPLSAYGLIFCMVAYQLEILGDIHIVYYYIDPFLWVGCILAVLIRICKLLIKHYGGKNER</sequence>
<protein>
    <submittedName>
        <fullName evidence="2">Uncharacterized protein</fullName>
    </submittedName>
</protein>
<keyword evidence="3" id="KW-1185">Reference proteome</keyword>
<reference evidence="2 3" key="1">
    <citation type="submission" date="2024-02" db="EMBL/GenBank/DDBJ databases">
        <title>Genome and pathogenicity analysis of Helicobacter mastomyrinus isolated from mice.</title>
        <authorList>
            <person name="Zhu L."/>
        </authorList>
    </citation>
    <scope>NUCLEOTIDE SEQUENCE [LARGE SCALE GENOMIC DNA]</scope>
    <source>
        <strain evidence="2 3">Hm-17</strain>
    </source>
</reference>
<feature type="transmembrane region" description="Helical" evidence="1">
    <location>
        <begin position="100"/>
        <end position="122"/>
    </location>
</feature>
<feature type="transmembrane region" description="Helical" evidence="1">
    <location>
        <begin position="128"/>
        <end position="147"/>
    </location>
</feature>
<keyword evidence="1" id="KW-0812">Transmembrane</keyword>
<accession>A0ABZ3F5N8</accession>
<name>A0ABZ3F5N8_9HELI</name>
<dbReference type="RefSeq" id="WP_295700020.1">
    <property type="nucleotide sequence ID" value="NZ_CP145316.1"/>
</dbReference>
<dbReference type="Proteomes" id="UP001434737">
    <property type="component" value="Chromosome"/>
</dbReference>
<dbReference type="EMBL" id="CP145316">
    <property type="protein sequence ID" value="XAM18491.1"/>
    <property type="molecule type" value="Genomic_DNA"/>
</dbReference>
<feature type="transmembrane region" description="Helical" evidence="1">
    <location>
        <begin position="180"/>
        <end position="198"/>
    </location>
</feature>
<proteinExistence type="predicted"/>
<keyword evidence="1" id="KW-1133">Transmembrane helix</keyword>
<evidence type="ECO:0000313" key="3">
    <source>
        <dbReference type="Proteomes" id="UP001434737"/>
    </source>
</evidence>
<feature type="transmembrane region" description="Helical" evidence="1">
    <location>
        <begin position="56"/>
        <end position="79"/>
    </location>
</feature>
<gene>
    <name evidence="2" type="ORF">V3I05_02085</name>
</gene>
<organism evidence="2 3">
    <name type="scientific">Helicobacter mastomyrinus</name>
    <dbReference type="NCBI Taxonomy" id="287948"/>
    <lineage>
        <taxon>Bacteria</taxon>
        <taxon>Pseudomonadati</taxon>
        <taxon>Campylobacterota</taxon>
        <taxon>Epsilonproteobacteria</taxon>
        <taxon>Campylobacterales</taxon>
        <taxon>Helicobacteraceae</taxon>
        <taxon>Helicobacter</taxon>
    </lineage>
</organism>
<feature type="transmembrane region" description="Helical" evidence="1">
    <location>
        <begin position="6"/>
        <end position="26"/>
    </location>
</feature>
<feature type="transmembrane region" description="Helical" evidence="1">
    <location>
        <begin position="33"/>
        <end position="50"/>
    </location>
</feature>
<evidence type="ECO:0000313" key="2">
    <source>
        <dbReference type="EMBL" id="XAM18491.1"/>
    </source>
</evidence>
<keyword evidence="1" id="KW-0472">Membrane</keyword>